<protein>
    <recommendedName>
        <fullName evidence="4">dTTP/UTP pyrophosphatase</fullName>
        <shortName evidence="4">dTTPase/UTPase</shortName>
        <ecNumber evidence="4">3.6.1.9</ecNumber>
    </recommendedName>
    <alternativeName>
        <fullName evidence="4">Nucleoside triphosphate pyrophosphatase</fullName>
    </alternativeName>
    <alternativeName>
        <fullName evidence="4">Nucleotide pyrophosphatase</fullName>
        <shortName evidence="4">Nucleotide PPase</shortName>
    </alternativeName>
</protein>
<accession>A0AA37T2K8</accession>
<dbReference type="EMBL" id="BSPD01000021">
    <property type="protein sequence ID" value="GLS25014.1"/>
    <property type="molecule type" value="Genomic_DNA"/>
</dbReference>
<dbReference type="Gene3D" id="3.90.950.10">
    <property type="match status" value="1"/>
</dbReference>
<dbReference type="RefSeq" id="WP_332840136.1">
    <property type="nucleotide sequence ID" value="NZ_BSPD01000021.1"/>
</dbReference>
<dbReference type="GO" id="GO:0009117">
    <property type="term" value="P:nucleotide metabolic process"/>
    <property type="evidence" value="ECO:0007669"/>
    <property type="project" value="UniProtKB-KW"/>
</dbReference>
<evidence type="ECO:0000256" key="2">
    <source>
        <dbReference type="ARBA" id="ARBA00022801"/>
    </source>
</evidence>
<evidence type="ECO:0000256" key="3">
    <source>
        <dbReference type="ARBA" id="ARBA00023080"/>
    </source>
</evidence>
<dbReference type="NCBIfam" id="TIGR00172">
    <property type="entry name" value="maf"/>
    <property type="match status" value="1"/>
</dbReference>
<feature type="site" description="Important for substrate specificity" evidence="4">
    <location>
        <position position="167"/>
    </location>
</feature>
<comment type="cofactor">
    <cofactor evidence="1 4">
        <name>a divalent metal cation</name>
        <dbReference type="ChEBI" id="CHEBI:60240"/>
    </cofactor>
</comment>
<dbReference type="HAMAP" id="MF_00528">
    <property type="entry name" value="Maf"/>
    <property type="match status" value="1"/>
</dbReference>
<dbReference type="GO" id="GO:0005737">
    <property type="term" value="C:cytoplasm"/>
    <property type="evidence" value="ECO:0007669"/>
    <property type="project" value="UniProtKB-SubCell"/>
</dbReference>
<reference evidence="5 6" key="1">
    <citation type="journal article" date="2014" name="Int. J. Syst. Evol. Microbiol.">
        <title>Complete genome sequence of Corynebacterium casei LMG S-19264T (=DSM 44701T), isolated from a smear-ripened cheese.</title>
        <authorList>
            <consortium name="US DOE Joint Genome Institute (JGI-PGF)"/>
            <person name="Walter F."/>
            <person name="Albersmeier A."/>
            <person name="Kalinowski J."/>
            <person name="Ruckert C."/>
        </authorList>
    </citation>
    <scope>NUCLEOTIDE SEQUENCE [LARGE SCALE GENOMIC DNA]</scope>
    <source>
        <strain evidence="5 6">NBRC 110095</strain>
    </source>
</reference>
<sequence length="214" mass="23463">MLTMNNVDVLLSSQSPRRAELLRQIGVRFCKINAECEEVLGGDESAPDYVQRLASDKAQAGWQVATAEGLRLPVLGSDTTVACEGRILEKPSSLDEAMAMLRHLSGGVHQVYTGVSLIYPGLEEAEYQQVTRVAKTDVWMRPISDAQIEAYWKTGEPKDKAGGYGIQGFGSAFVEKISGSFTNVVGLPLEIVVQLCEEYNIPIWQNDPNEIGEQ</sequence>
<comment type="function">
    <text evidence="4">Nucleoside triphosphate pyrophosphatase that hydrolyzes dTTP and UTP. May have a dual role in cell division arrest and in preventing the incorporation of modified nucleotides into cellular nucleic acids.</text>
</comment>
<feature type="site" description="Important for substrate specificity" evidence="4">
    <location>
        <position position="79"/>
    </location>
</feature>
<dbReference type="AlphaFoldDB" id="A0AA37T2K8"/>
<gene>
    <name evidence="5" type="ORF">GCM10007877_07280</name>
</gene>
<feature type="site" description="Important for substrate specificity" evidence="4">
    <location>
        <position position="17"/>
    </location>
</feature>
<comment type="similarity">
    <text evidence="4">Belongs to the Maf family. YhdE subfamily.</text>
</comment>
<comment type="catalytic activity">
    <reaction evidence="4">
        <text>dTTP + H2O = dTMP + diphosphate + H(+)</text>
        <dbReference type="Rhea" id="RHEA:28534"/>
        <dbReference type="ChEBI" id="CHEBI:15377"/>
        <dbReference type="ChEBI" id="CHEBI:15378"/>
        <dbReference type="ChEBI" id="CHEBI:33019"/>
        <dbReference type="ChEBI" id="CHEBI:37568"/>
        <dbReference type="ChEBI" id="CHEBI:63528"/>
        <dbReference type="EC" id="3.6.1.9"/>
    </reaction>
</comment>
<comment type="catalytic activity">
    <reaction evidence="4">
        <text>UTP + H2O = UMP + diphosphate + H(+)</text>
        <dbReference type="Rhea" id="RHEA:29395"/>
        <dbReference type="ChEBI" id="CHEBI:15377"/>
        <dbReference type="ChEBI" id="CHEBI:15378"/>
        <dbReference type="ChEBI" id="CHEBI:33019"/>
        <dbReference type="ChEBI" id="CHEBI:46398"/>
        <dbReference type="ChEBI" id="CHEBI:57865"/>
        <dbReference type="EC" id="3.6.1.9"/>
    </reaction>
</comment>
<dbReference type="CDD" id="cd00555">
    <property type="entry name" value="Maf"/>
    <property type="match status" value="1"/>
</dbReference>
<dbReference type="PIRSF" id="PIRSF006305">
    <property type="entry name" value="Maf"/>
    <property type="match status" value="1"/>
</dbReference>
<name>A0AA37T2K8_9GAMM</name>
<organism evidence="5 6">
    <name type="scientific">Marinibactrum halimedae</name>
    <dbReference type="NCBI Taxonomy" id="1444977"/>
    <lineage>
        <taxon>Bacteria</taxon>
        <taxon>Pseudomonadati</taxon>
        <taxon>Pseudomonadota</taxon>
        <taxon>Gammaproteobacteria</taxon>
        <taxon>Cellvibrionales</taxon>
        <taxon>Cellvibrionaceae</taxon>
        <taxon>Marinibactrum</taxon>
    </lineage>
</organism>
<comment type="subcellular location">
    <subcellularLocation>
        <location evidence="4">Cytoplasm</location>
    </subcellularLocation>
</comment>
<evidence type="ECO:0000256" key="1">
    <source>
        <dbReference type="ARBA" id="ARBA00001968"/>
    </source>
</evidence>
<keyword evidence="4" id="KW-0963">Cytoplasm</keyword>
<dbReference type="GO" id="GO:0047429">
    <property type="term" value="F:nucleoside triphosphate diphosphatase activity"/>
    <property type="evidence" value="ECO:0007669"/>
    <property type="project" value="UniProtKB-EC"/>
</dbReference>
<comment type="caution">
    <text evidence="5">The sequence shown here is derived from an EMBL/GenBank/DDBJ whole genome shotgun (WGS) entry which is preliminary data.</text>
</comment>
<keyword evidence="2 4" id="KW-0378">Hydrolase</keyword>
<proteinExistence type="inferred from homology"/>
<evidence type="ECO:0000313" key="6">
    <source>
        <dbReference type="Proteomes" id="UP001156870"/>
    </source>
</evidence>
<feature type="active site" description="Proton acceptor" evidence="4">
    <location>
        <position position="78"/>
    </location>
</feature>
<dbReference type="SUPFAM" id="SSF52972">
    <property type="entry name" value="ITPase-like"/>
    <property type="match status" value="1"/>
</dbReference>
<dbReference type="PANTHER" id="PTHR43213:SF5">
    <property type="entry name" value="BIFUNCTIONAL DTTP_UTP PYROPHOSPHATASE_METHYLTRANSFERASE PROTEIN-RELATED"/>
    <property type="match status" value="1"/>
</dbReference>
<keyword evidence="3 4" id="KW-0546">Nucleotide metabolism</keyword>
<dbReference type="Proteomes" id="UP001156870">
    <property type="component" value="Unassembled WGS sequence"/>
</dbReference>
<keyword evidence="6" id="KW-1185">Reference proteome</keyword>
<dbReference type="InterPro" id="IPR003697">
    <property type="entry name" value="Maf-like"/>
</dbReference>
<evidence type="ECO:0000256" key="4">
    <source>
        <dbReference type="HAMAP-Rule" id="MF_00528"/>
    </source>
</evidence>
<dbReference type="Pfam" id="PF02545">
    <property type="entry name" value="Maf"/>
    <property type="match status" value="1"/>
</dbReference>
<evidence type="ECO:0000313" key="5">
    <source>
        <dbReference type="EMBL" id="GLS25014.1"/>
    </source>
</evidence>
<comment type="caution">
    <text evidence="4">Lacks conserved residue(s) required for the propagation of feature annotation.</text>
</comment>
<dbReference type="EC" id="3.6.1.9" evidence="4"/>
<dbReference type="PANTHER" id="PTHR43213">
    <property type="entry name" value="BIFUNCTIONAL DTTP/UTP PYROPHOSPHATASE/METHYLTRANSFERASE PROTEIN-RELATED"/>
    <property type="match status" value="1"/>
</dbReference>
<dbReference type="InterPro" id="IPR029001">
    <property type="entry name" value="ITPase-like_fam"/>
</dbReference>